<dbReference type="RefSeq" id="XP_001598556.1">
    <property type="nucleotide sequence ID" value="XM_001598506.1"/>
</dbReference>
<dbReference type="KEGG" id="ssl:SS1G_00645"/>
<dbReference type="HOGENOM" id="CLU_2777439_0_0_1"/>
<name>A7E5S0_SCLS1</name>
<sequence length="69" mass="7748">MSQFLRSIYTLIRPSYRIVSTGLVVNIPQFKDQDSCVVSEPAIRRGFCVQSSGVVLPLRKQAKLPKIVL</sequence>
<evidence type="ECO:0000313" key="2">
    <source>
        <dbReference type="Proteomes" id="UP000001312"/>
    </source>
</evidence>
<protein>
    <submittedName>
        <fullName evidence="1">Uncharacterized protein</fullName>
    </submittedName>
</protein>
<gene>
    <name evidence="1" type="ORF">SS1G_00645</name>
</gene>
<dbReference type="GeneID" id="5494434"/>
<dbReference type="InParanoid" id="A7E5S0"/>
<keyword evidence="2" id="KW-1185">Reference proteome</keyword>
<organism evidence="1 2">
    <name type="scientific">Sclerotinia sclerotiorum (strain ATCC 18683 / 1980 / Ss-1)</name>
    <name type="common">White mold</name>
    <name type="synonym">Whetzelinia sclerotiorum</name>
    <dbReference type="NCBI Taxonomy" id="665079"/>
    <lineage>
        <taxon>Eukaryota</taxon>
        <taxon>Fungi</taxon>
        <taxon>Dikarya</taxon>
        <taxon>Ascomycota</taxon>
        <taxon>Pezizomycotina</taxon>
        <taxon>Leotiomycetes</taxon>
        <taxon>Helotiales</taxon>
        <taxon>Sclerotiniaceae</taxon>
        <taxon>Sclerotinia</taxon>
    </lineage>
</organism>
<dbReference type="Proteomes" id="UP000001312">
    <property type="component" value="Unassembled WGS sequence"/>
</dbReference>
<evidence type="ECO:0000313" key="1">
    <source>
        <dbReference type="EMBL" id="EDN91242.1"/>
    </source>
</evidence>
<proteinExistence type="predicted"/>
<dbReference type="EMBL" id="CH476621">
    <property type="protein sequence ID" value="EDN91242.1"/>
    <property type="molecule type" value="Genomic_DNA"/>
</dbReference>
<dbReference type="AlphaFoldDB" id="A7E5S0"/>
<reference evidence="2" key="1">
    <citation type="journal article" date="2011" name="PLoS Genet.">
        <title>Genomic analysis of the necrotrophic fungal pathogens Sclerotinia sclerotiorum and Botrytis cinerea.</title>
        <authorList>
            <person name="Amselem J."/>
            <person name="Cuomo C.A."/>
            <person name="van Kan J.A."/>
            <person name="Viaud M."/>
            <person name="Benito E.P."/>
            <person name="Couloux A."/>
            <person name="Coutinho P.M."/>
            <person name="de Vries R.P."/>
            <person name="Dyer P.S."/>
            <person name="Fillinger S."/>
            <person name="Fournier E."/>
            <person name="Gout L."/>
            <person name="Hahn M."/>
            <person name="Kohn L."/>
            <person name="Lapalu N."/>
            <person name="Plummer K.M."/>
            <person name="Pradier J.M."/>
            <person name="Quevillon E."/>
            <person name="Sharon A."/>
            <person name="Simon A."/>
            <person name="ten Have A."/>
            <person name="Tudzynski B."/>
            <person name="Tudzynski P."/>
            <person name="Wincker P."/>
            <person name="Andrew M."/>
            <person name="Anthouard V."/>
            <person name="Beever R.E."/>
            <person name="Beffa R."/>
            <person name="Benoit I."/>
            <person name="Bouzid O."/>
            <person name="Brault B."/>
            <person name="Chen Z."/>
            <person name="Choquer M."/>
            <person name="Collemare J."/>
            <person name="Cotton P."/>
            <person name="Danchin E.G."/>
            <person name="Da Silva C."/>
            <person name="Gautier A."/>
            <person name="Giraud C."/>
            <person name="Giraud T."/>
            <person name="Gonzalez C."/>
            <person name="Grossetete S."/>
            <person name="Guldener U."/>
            <person name="Henrissat B."/>
            <person name="Howlett B.J."/>
            <person name="Kodira C."/>
            <person name="Kretschmer M."/>
            <person name="Lappartient A."/>
            <person name="Leroch M."/>
            <person name="Levis C."/>
            <person name="Mauceli E."/>
            <person name="Neuveglise C."/>
            <person name="Oeser B."/>
            <person name="Pearson M."/>
            <person name="Poulain J."/>
            <person name="Poussereau N."/>
            <person name="Quesneville H."/>
            <person name="Rascle C."/>
            <person name="Schumacher J."/>
            <person name="Segurens B."/>
            <person name="Sexton A."/>
            <person name="Silva E."/>
            <person name="Sirven C."/>
            <person name="Soanes D.M."/>
            <person name="Talbot N.J."/>
            <person name="Templeton M."/>
            <person name="Yandava C."/>
            <person name="Yarden O."/>
            <person name="Zeng Q."/>
            <person name="Rollins J.A."/>
            <person name="Lebrun M.H."/>
            <person name="Dickman M."/>
        </authorList>
    </citation>
    <scope>NUCLEOTIDE SEQUENCE [LARGE SCALE GENOMIC DNA]</scope>
    <source>
        <strain evidence="2">ATCC 18683 / 1980 / Ss-1</strain>
    </source>
</reference>
<accession>A7E5S0</accession>